<dbReference type="Gene3D" id="3.60.140.10">
    <property type="entry name" value="CNF1/YfiH-like putative cysteine hydrolases"/>
    <property type="match status" value="1"/>
</dbReference>
<dbReference type="AlphaFoldDB" id="U5QJP3"/>
<dbReference type="KEGG" id="glj:GKIL_1624"/>
<dbReference type="PANTHER" id="PTHR30616:SF2">
    <property type="entry name" value="PURINE NUCLEOSIDE PHOSPHORYLASE LACC1"/>
    <property type="match status" value="1"/>
</dbReference>
<dbReference type="RefSeq" id="WP_023172985.1">
    <property type="nucleotide sequence ID" value="NC_022600.1"/>
</dbReference>
<dbReference type="NCBIfam" id="TIGR00726">
    <property type="entry name" value="peptidoglycan editing factor PgeF"/>
    <property type="match status" value="1"/>
</dbReference>
<dbReference type="STRING" id="1183438.GKIL_1624"/>
<organism evidence="12 13">
    <name type="scientific">Gloeobacter kilaueensis (strain ATCC BAA-2537 / CCAP 1431/1 / ULC 316 / JS1)</name>
    <dbReference type="NCBI Taxonomy" id="1183438"/>
    <lineage>
        <taxon>Bacteria</taxon>
        <taxon>Bacillati</taxon>
        <taxon>Cyanobacteriota</taxon>
        <taxon>Cyanophyceae</taxon>
        <taxon>Gloeobacterales</taxon>
        <taxon>Gloeobacteraceae</taxon>
        <taxon>Gloeobacter</taxon>
    </lineage>
</organism>
<dbReference type="SUPFAM" id="SSF64438">
    <property type="entry name" value="CNF1/YfiH-like putative cysteine hydrolases"/>
    <property type="match status" value="1"/>
</dbReference>
<evidence type="ECO:0000256" key="6">
    <source>
        <dbReference type="ARBA" id="ARBA00022801"/>
    </source>
</evidence>
<proteinExistence type="inferred from homology"/>
<keyword evidence="4" id="KW-0808">Transferase</keyword>
<dbReference type="GO" id="GO:0005507">
    <property type="term" value="F:copper ion binding"/>
    <property type="evidence" value="ECO:0007669"/>
    <property type="project" value="TreeGrafter"/>
</dbReference>
<dbReference type="GO" id="GO:0017061">
    <property type="term" value="F:S-methyl-5-thioadenosine phosphorylase activity"/>
    <property type="evidence" value="ECO:0007669"/>
    <property type="project" value="UniProtKB-EC"/>
</dbReference>
<evidence type="ECO:0000256" key="1">
    <source>
        <dbReference type="ARBA" id="ARBA00000553"/>
    </source>
</evidence>
<dbReference type="EMBL" id="CP003587">
    <property type="protein sequence ID" value="AGY57870.1"/>
    <property type="molecule type" value="Genomic_DNA"/>
</dbReference>
<evidence type="ECO:0000256" key="9">
    <source>
        <dbReference type="ARBA" id="ARBA00048968"/>
    </source>
</evidence>
<sequence>MLSRWPHGFFTRRASGCPPAQLAVALALPAQTAFYLKQTHSAQIQPVPVEPGCTGDALWSDRPGDSIWVSTADCTPILLADPRTGAVAAIHAGWRGTAQSIVGATVAALCKQGSDPANLLCAMGPAISGSAYQVAHGVASEVTATITEASLALLPDAEPGRVRLDVREVNRQQAIARGLLPERIAICPACTYGSPDWLYSYRREGGGKIQYSGIGLPIEQGPGDDNR</sequence>
<evidence type="ECO:0000313" key="13">
    <source>
        <dbReference type="Proteomes" id="UP000017396"/>
    </source>
</evidence>
<dbReference type="eggNOG" id="COG1496">
    <property type="taxonomic scope" value="Bacteria"/>
</dbReference>
<evidence type="ECO:0000256" key="5">
    <source>
        <dbReference type="ARBA" id="ARBA00022723"/>
    </source>
</evidence>
<evidence type="ECO:0000256" key="11">
    <source>
        <dbReference type="RuleBase" id="RU361274"/>
    </source>
</evidence>
<dbReference type="PATRIC" id="fig|1183438.3.peg.1598"/>
<dbReference type="InterPro" id="IPR038371">
    <property type="entry name" value="Cu_polyphenol_OxRdtase_sf"/>
</dbReference>
<gene>
    <name evidence="12" type="ORF">GKIL_1624</name>
</gene>
<dbReference type="CDD" id="cd16833">
    <property type="entry name" value="YfiH"/>
    <property type="match status" value="1"/>
</dbReference>
<comment type="catalytic activity">
    <reaction evidence="9">
        <text>adenosine + phosphate = alpha-D-ribose 1-phosphate + adenine</text>
        <dbReference type="Rhea" id="RHEA:27642"/>
        <dbReference type="ChEBI" id="CHEBI:16335"/>
        <dbReference type="ChEBI" id="CHEBI:16708"/>
        <dbReference type="ChEBI" id="CHEBI:43474"/>
        <dbReference type="ChEBI" id="CHEBI:57720"/>
        <dbReference type="EC" id="2.4.2.1"/>
    </reaction>
    <physiologicalReaction direction="left-to-right" evidence="9">
        <dbReference type="Rhea" id="RHEA:27643"/>
    </physiologicalReaction>
</comment>
<keyword evidence="7" id="KW-0862">Zinc</keyword>
<dbReference type="HOGENOM" id="CLU_065784_2_0_3"/>
<evidence type="ECO:0000256" key="8">
    <source>
        <dbReference type="ARBA" id="ARBA00047989"/>
    </source>
</evidence>
<comment type="similarity">
    <text evidence="3 11">Belongs to the purine nucleoside phosphorylase YfiH/LACC1 family.</text>
</comment>
<accession>U5QJP3</accession>
<reference evidence="12 13" key="1">
    <citation type="journal article" date="2013" name="PLoS ONE">
        <title>Cultivation and Complete Genome Sequencing of Gloeobacter kilaueensis sp. nov., from a Lava Cave in Kilauea Caldera, Hawai'i.</title>
        <authorList>
            <person name="Saw J.H."/>
            <person name="Schatz M."/>
            <person name="Brown M.V."/>
            <person name="Kunkel D.D."/>
            <person name="Foster J.S."/>
            <person name="Shick H."/>
            <person name="Christensen S."/>
            <person name="Hou S."/>
            <person name="Wan X."/>
            <person name="Donachie S.P."/>
        </authorList>
    </citation>
    <scope>NUCLEOTIDE SEQUENCE [LARGE SCALE GENOMIC DNA]</scope>
    <source>
        <strain evidence="13">JS</strain>
    </source>
</reference>
<dbReference type="InterPro" id="IPR011324">
    <property type="entry name" value="Cytotoxic_necrot_fac-like_cat"/>
</dbReference>
<evidence type="ECO:0000256" key="2">
    <source>
        <dbReference type="ARBA" id="ARBA00003215"/>
    </source>
</evidence>
<dbReference type="InterPro" id="IPR003730">
    <property type="entry name" value="Cu_polyphenol_OxRdtase"/>
</dbReference>
<keyword evidence="5" id="KW-0479">Metal-binding</keyword>
<comment type="catalytic activity">
    <reaction evidence="10">
        <text>S-methyl-5'-thioadenosine + phosphate = 5-(methylsulfanyl)-alpha-D-ribose 1-phosphate + adenine</text>
        <dbReference type="Rhea" id="RHEA:11852"/>
        <dbReference type="ChEBI" id="CHEBI:16708"/>
        <dbReference type="ChEBI" id="CHEBI:17509"/>
        <dbReference type="ChEBI" id="CHEBI:43474"/>
        <dbReference type="ChEBI" id="CHEBI:58533"/>
        <dbReference type="EC" id="2.4.2.28"/>
    </reaction>
    <physiologicalReaction direction="left-to-right" evidence="10">
        <dbReference type="Rhea" id="RHEA:11853"/>
    </physiologicalReaction>
</comment>
<keyword evidence="6" id="KW-0378">Hydrolase</keyword>
<protein>
    <recommendedName>
        <fullName evidence="11">Purine nucleoside phosphorylase</fullName>
    </recommendedName>
</protein>
<comment type="catalytic activity">
    <reaction evidence="1">
        <text>inosine + phosphate = alpha-D-ribose 1-phosphate + hypoxanthine</text>
        <dbReference type="Rhea" id="RHEA:27646"/>
        <dbReference type="ChEBI" id="CHEBI:17368"/>
        <dbReference type="ChEBI" id="CHEBI:17596"/>
        <dbReference type="ChEBI" id="CHEBI:43474"/>
        <dbReference type="ChEBI" id="CHEBI:57720"/>
        <dbReference type="EC" id="2.4.2.1"/>
    </reaction>
    <physiologicalReaction direction="left-to-right" evidence="1">
        <dbReference type="Rhea" id="RHEA:27647"/>
    </physiologicalReaction>
</comment>
<dbReference type="GO" id="GO:0016787">
    <property type="term" value="F:hydrolase activity"/>
    <property type="evidence" value="ECO:0007669"/>
    <property type="project" value="UniProtKB-KW"/>
</dbReference>
<evidence type="ECO:0000256" key="4">
    <source>
        <dbReference type="ARBA" id="ARBA00022679"/>
    </source>
</evidence>
<comment type="catalytic activity">
    <reaction evidence="8">
        <text>adenosine + H2O + H(+) = inosine + NH4(+)</text>
        <dbReference type="Rhea" id="RHEA:24408"/>
        <dbReference type="ChEBI" id="CHEBI:15377"/>
        <dbReference type="ChEBI" id="CHEBI:15378"/>
        <dbReference type="ChEBI" id="CHEBI:16335"/>
        <dbReference type="ChEBI" id="CHEBI:17596"/>
        <dbReference type="ChEBI" id="CHEBI:28938"/>
        <dbReference type="EC" id="3.5.4.4"/>
    </reaction>
    <physiologicalReaction direction="left-to-right" evidence="8">
        <dbReference type="Rhea" id="RHEA:24409"/>
    </physiologicalReaction>
</comment>
<keyword evidence="13" id="KW-1185">Reference proteome</keyword>
<dbReference type="Pfam" id="PF02578">
    <property type="entry name" value="Cu-oxidase_4"/>
    <property type="match status" value="1"/>
</dbReference>
<dbReference type="Proteomes" id="UP000017396">
    <property type="component" value="Chromosome"/>
</dbReference>
<evidence type="ECO:0000313" key="12">
    <source>
        <dbReference type="EMBL" id="AGY57870.1"/>
    </source>
</evidence>
<dbReference type="PANTHER" id="PTHR30616">
    <property type="entry name" value="UNCHARACTERIZED PROTEIN YFIH"/>
    <property type="match status" value="1"/>
</dbReference>
<comment type="function">
    <text evidence="2">Purine nucleoside enzyme that catalyzes the phosphorolysis of adenosine and inosine nucleosides, yielding D-ribose 1-phosphate and the respective free bases, adenine and hypoxanthine. Also catalyzes the phosphorolysis of S-methyl-5'-thioadenosine into adenine and S-methyl-5-thio-alpha-D-ribose 1-phosphate. Also has adenosine deaminase activity.</text>
</comment>
<evidence type="ECO:0000256" key="7">
    <source>
        <dbReference type="ARBA" id="ARBA00022833"/>
    </source>
</evidence>
<name>U5QJP3_GLOK1</name>
<evidence type="ECO:0000256" key="3">
    <source>
        <dbReference type="ARBA" id="ARBA00007353"/>
    </source>
</evidence>
<evidence type="ECO:0000256" key="10">
    <source>
        <dbReference type="ARBA" id="ARBA00049893"/>
    </source>
</evidence>